<dbReference type="InterPro" id="IPR025724">
    <property type="entry name" value="GAG-pre-integrase_dom"/>
</dbReference>
<protein>
    <recommendedName>
        <fullName evidence="3">Integrase catalytic domain-containing protein</fullName>
    </recommendedName>
</protein>
<accession>A0AAQ3PR84</accession>
<keyword evidence="1" id="KW-0645">Protease</keyword>
<gene>
    <name evidence="4" type="ORF">U9M48_005595</name>
</gene>
<dbReference type="SUPFAM" id="SSF53098">
    <property type="entry name" value="Ribonuclease H-like"/>
    <property type="match status" value="1"/>
</dbReference>
<organism evidence="4 5">
    <name type="scientific">Paspalum notatum var. saurae</name>
    <dbReference type="NCBI Taxonomy" id="547442"/>
    <lineage>
        <taxon>Eukaryota</taxon>
        <taxon>Viridiplantae</taxon>
        <taxon>Streptophyta</taxon>
        <taxon>Embryophyta</taxon>
        <taxon>Tracheophyta</taxon>
        <taxon>Spermatophyta</taxon>
        <taxon>Magnoliopsida</taxon>
        <taxon>Liliopsida</taxon>
        <taxon>Poales</taxon>
        <taxon>Poaceae</taxon>
        <taxon>PACMAD clade</taxon>
        <taxon>Panicoideae</taxon>
        <taxon>Andropogonodae</taxon>
        <taxon>Paspaleae</taxon>
        <taxon>Paspalinae</taxon>
        <taxon>Paspalum</taxon>
    </lineage>
</organism>
<dbReference type="GO" id="GO:0004190">
    <property type="term" value="F:aspartic-type endopeptidase activity"/>
    <property type="evidence" value="ECO:0007669"/>
    <property type="project" value="UniProtKB-KW"/>
</dbReference>
<feature type="domain" description="Integrase catalytic" evidence="3">
    <location>
        <begin position="546"/>
        <end position="711"/>
    </location>
</feature>
<dbReference type="InterPro" id="IPR001584">
    <property type="entry name" value="Integrase_cat-core"/>
</dbReference>
<feature type="compositionally biased region" description="Low complexity" evidence="2">
    <location>
        <begin position="799"/>
        <end position="815"/>
    </location>
</feature>
<dbReference type="Proteomes" id="UP001341281">
    <property type="component" value="Chromosome 01"/>
</dbReference>
<dbReference type="Pfam" id="PF25597">
    <property type="entry name" value="SH3_retrovirus"/>
    <property type="match status" value="1"/>
</dbReference>
<feature type="region of interest" description="Disordered" evidence="2">
    <location>
        <begin position="221"/>
        <end position="289"/>
    </location>
</feature>
<sequence length="1433" mass="157733">MDHSSAHPSSSSDADSDIEDAQPATAAVLQTVNIRTHVPVTLDVDDANYSQWRCFFDSVLSKFGLTQHVRGVPPLDARTAEWRQADHCVVNWIHSTISTNVFNIVHKPRSSAFTLWTNVENLFRDNELQRAVYLEAELRSLQQGDMSINQYCTKLKHLADQLHDIGHPVSEPSQVLNMLRGLNPRYRHVKPVIKDKFPPHTLMSARSFLLLEELGEEHDAKAEASQVLTAGHASAPPSSGSSSASADSSGSGGSRNKKNKKKGRGTSTSTNVPGTGGAPRPPAANPQWTAGYNPWTSLVQAWPMPFRAPGAGVLAPRPPFQPQQAMTAAIQPAAPPPPVWDPTGLYTALNSAGIATAPPGSTDWYLDSGASTHMSSSPGILHNPHLTPSAAVITVGNGANLPVTHRGTATLPTPHSPIQLHDVLISPHLVKNLLSVRRLTRDNHVSIKFDPLGFSIKDLQTSAEILRCDSTGDLYPLRLPQHFNLSTTTSPDVSLWHERLGHPGTPVLRQVLANFDFSCNKTETHTCSACRLGKNVRLPFSDSSSRTYFPFQLVHSDVWTSPVFSHSGYKYYIVLLDDYTHYVWTFPMRHKSEAFHIIRAFVHYVWTQFRLPVVAFQTDNGREFDSTALRLLFSNYGTLLRLSCPYTSQQNGKAERILRTVNDCTRTLLLHSAAPTTFWAEALNTATHLINRRPCRASGTTTPHELLLGVPPNYNDLRVFGCLCFPNTTATAPNKLSPRSTTCVFLGYPTDHCGYRCYDLASKRVITSRHVYFDERAFPFRGTPSKPEPPRQAHGADDPLPSVLTWPSSPSSPLLPALPPHPQRARSARQHAPSAPNAQPQQSSAPPTPSLPPDTSVAPPKASTQPAAPPPHPMVTRAQSGIRRQPHPKYADYAMTTDSTIPISPVPSSVRAALRDTNWHAAMEAEMRALHANNTWTLVPRPPGARIITGKWVFKHKTQADGSLERYKARWVVRGFNQRPGIDFGETFSPVVKHETIRTVLTLVATHGWPAHQLDVSNAFLNGSLHERVYCPTGFVDPERPDDVCLLTRSLYGLRQAPRAWFDHFVNHVKAMGFSQSRADTSLFILRQQAGTAYLLLYVDDMILSASTPSLLNKIMQHLQSGFAVKDMGPVNYFLGIEVKRTPAGFFLSQSKYAQEIIEHAGMANCKSVSTPADTKPRPSSSEGELLRDATTYRSLAGALQYLTLTRPDLAYAAQQACLHMHAARDVHLAMLKRIIRYVQGTISLGINLHPMSSPTISAYSDADWAGCPDTRRSTSGYCVLLGDSLVSWSSKRQTTVSRSSAEAEYRAIANAVADCSWLRQLLGELQIAIPKATVAFCDNISTVYMTRNPVHHRRTKHIELDIHFVREKVAIGEVRVTHVPSARQLADIFTKGLPATLFNDFRDSLTVDTSHASTAGGCQQSSISTPPARAPS</sequence>
<dbReference type="PROSITE" id="PS50994">
    <property type="entry name" value="INTEGRASE"/>
    <property type="match status" value="1"/>
</dbReference>
<keyword evidence="1" id="KW-0064">Aspartyl protease</keyword>
<feature type="compositionally biased region" description="Low complexity" evidence="2">
    <location>
        <begin position="830"/>
        <end position="845"/>
    </location>
</feature>
<evidence type="ECO:0000313" key="4">
    <source>
        <dbReference type="EMBL" id="WVZ54851.1"/>
    </source>
</evidence>
<dbReference type="PANTHER" id="PTHR11439">
    <property type="entry name" value="GAG-POL-RELATED RETROTRANSPOSON"/>
    <property type="match status" value="1"/>
</dbReference>
<feature type="compositionally biased region" description="Polar residues" evidence="2">
    <location>
        <begin position="1412"/>
        <end position="1426"/>
    </location>
</feature>
<keyword evidence="5" id="KW-1185">Reference proteome</keyword>
<dbReference type="InterPro" id="IPR036397">
    <property type="entry name" value="RNaseH_sf"/>
</dbReference>
<dbReference type="GO" id="GO:0015074">
    <property type="term" value="P:DNA integration"/>
    <property type="evidence" value="ECO:0007669"/>
    <property type="project" value="InterPro"/>
</dbReference>
<name>A0AAQ3PR84_PASNO</name>
<dbReference type="InterPro" id="IPR043502">
    <property type="entry name" value="DNA/RNA_pol_sf"/>
</dbReference>
<evidence type="ECO:0000256" key="1">
    <source>
        <dbReference type="ARBA" id="ARBA00022750"/>
    </source>
</evidence>
<feature type="region of interest" description="Disordered" evidence="2">
    <location>
        <begin position="1"/>
        <end position="21"/>
    </location>
</feature>
<feature type="region of interest" description="Disordered" evidence="2">
    <location>
        <begin position="779"/>
        <end position="885"/>
    </location>
</feature>
<feature type="compositionally biased region" description="Low complexity" evidence="2">
    <location>
        <begin position="1"/>
        <end position="13"/>
    </location>
</feature>
<dbReference type="Pfam" id="PF00665">
    <property type="entry name" value="rve"/>
    <property type="match status" value="1"/>
</dbReference>
<dbReference type="EMBL" id="CP144745">
    <property type="protein sequence ID" value="WVZ54851.1"/>
    <property type="molecule type" value="Genomic_DNA"/>
</dbReference>
<dbReference type="Pfam" id="PF22936">
    <property type="entry name" value="Pol_BBD"/>
    <property type="match status" value="1"/>
</dbReference>
<dbReference type="PANTHER" id="PTHR11439:SF524">
    <property type="entry name" value="RNA-DIRECTED DNA POLYMERASE, PROTEIN KINASE RLK-PELLE-DLSV FAMILY"/>
    <property type="match status" value="1"/>
</dbReference>
<proteinExistence type="predicted"/>
<dbReference type="Pfam" id="PF14223">
    <property type="entry name" value="Retrotran_gag_2"/>
    <property type="match status" value="1"/>
</dbReference>
<feature type="compositionally biased region" description="Basic residues" evidence="2">
    <location>
        <begin position="255"/>
        <end position="264"/>
    </location>
</feature>
<dbReference type="Pfam" id="PF13976">
    <property type="entry name" value="gag_pre-integrs"/>
    <property type="match status" value="1"/>
</dbReference>
<dbReference type="Pfam" id="PF07727">
    <property type="entry name" value="RVT_2"/>
    <property type="match status" value="1"/>
</dbReference>
<evidence type="ECO:0000256" key="2">
    <source>
        <dbReference type="SAM" id="MobiDB-lite"/>
    </source>
</evidence>
<feature type="compositionally biased region" description="Low complexity" evidence="2">
    <location>
        <begin position="230"/>
        <end position="249"/>
    </location>
</feature>
<feature type="compositionally biased region" description="Basic and acidic residues" evidence="2">
    <location>
        <begin position="788"/>
        <end position="797"/>
    </location>
</feature>
<dbReference type="InterPro" id="IPR012337">
    <property type="entry name" value="RNaseH-like_sf"/>
</dbReference>
<keyword evidence="1" id="KW-0378">Hydrolase</keyword>
<dbReference type="InterPro" id="IPR057670">
    <property type="entry name" value="SH3_retrovirus"/>
</dbReference>
<dbReference type="GO" id="GO:0003676">
    <property type="term" value="F:nucleic acid binding"/>
    <property type="evidence" value="ECO:0007669"/>
    <property type="project" value="InterPro"/>
</dbReference>
<feature type="region of interest" description="Disordered" evidence="2">
    <location>
        <begin position="1412"/>
        <end position="1433"/>
    </location>
</feature>
<dbReference type="InterPro" id="IPR013103">
    <property type="entry name" value="RVT_2"/>
</dbReference>
<dbReference type="CDD" id="cd09272">
    <property type="entry name" value="RNase_HI_RT_Ty1"/>
    <property type="match status" value="1"/>
</dbReference>
<dbReference type="InterPro" id="IPR054722">
    <property type="entry name" value="PolX-like_BBD"/>
</dbReference>
<reference evidence="4 5" key="1">
    <citation type="submission" date="2024-02" db="EMBL/GenBank/DDBJ databases">
        <title>High-quality chromosome-scale genome assembly of Pensacola bahiagrass (Paspalum notatum Flugge var. saurae).</title>
        <authorList>
            <person name="Vega J.M."/>
            <person name="Podio M."/>
            <person name="Orjuela J."/>
            <person name="Siena L.A."/>
            <person name="Pessino S.C."/>
            <person name="Combes M.C."/>
            <person name="Mariac C."/>
            <person name="Albertini E."/>
            <person name="Pupilli F."/>
            <person name="Ortiz J.P.A."/>
            <person name="Leblanc O."/>
        </authorList>
    </citation>
    <scope>NUCLEOTIDE SEQUENCE [LARGE SCALE GENOMIC DNA]</scope>
    <source>
        <strain evidence="4">R1</strain>
        <tissue evidence="4">Leaf</tissue>
    </source>
</reference>
<evidence type="ECO:0000313" key="5">
    <source>
        <dbReference type="Proteomes" id="UP001341281"/>
    </source>
</evidence>
<evidence type="ECO:0000259" key="3">
    <source>
        <dbReference type="PROSITE" id="PS50994"/>
    </source>
</evidence>
<dbReference type="SUPFAM" id="SSF56672">
    <property type="entry name" value="DNA/RNA polymerases"/>
    <property type="match status" value="1"/>
</dbReference>
<dbReference type="Gene3D" id="3.30.420.10">
    <property type="entry name" value="Ribonuclease H-like superfamily/Ribonuclease H"/>
    <property type="match status" value="1"/>
</dbReference>